<dbReference type="Proteomes" id="UP001218218">
    <property type="component" value="Unassembled WGS sequence"/>
</dbReference>
<proteinExistence type="predicted"/>
<organism evidence="1 2">
    <name type="scientific">Mycena albidolilacea</name>
    <dbReference type="NCBI Taxonomy" id="1033008"/>
    <lineage>
        <taxon>Eukaryota</taxon>
        <taxon>Fungi</taxon>
        <taxon>Dikarya</taxon>
        <taxon>Basidiomycota</taxon>
        <taxon>Agaricomycotina</taxon>
        <taxon>Agaricomycetes</taxon>
        <taxon>Agaricomycetidae</taxon>
        <taxon>Agaricales</taxon>
        <taxon>Marasmiineae</taxon>
        <taxon>Mycenaceae</taxon>
        <taxon>Mycena</taxon>
    </lineage>
</organism>
<protein>
    <submittedName>
        <fullName evidence="1">Uncharacterized protein</fullName>
    </submittedName>
</protein>
<accession>A0AAD7A0Z3</accession>
<dbReference type="AlphaFoldDB" id="A0AAD7A0Z3"/>
<name>A0AAD7A0Z3_9AGAR</name>
<evidence type="ECO:0000313" key="1">
    <source>
        <dbReference type="EMBL" id="KAJ7347343.1"/>
    </source>
</evidence>
<comment type="caution">
    <text evidence="1">The sequence shown here is derived from an EMBL/GenBank/DDBJ whole genome shotgun (WGS) entry which is preliminary data.</text>
</comment>
<evidence type="ECO:0000313" key="2">
    <source>
        <dbReference type="Proteomes" id="UP001218218"/>
    </source>
</evidence>
<gene>
    <name evidence="1" type="ORF">DFH08DRAFT_159706</name>
</gene>
<keyword evidence="2" id="KW-1185">Reference proteome</keyword>
<dbReference type="EMBL" id="JARIHO010000019">
    <property type="protein sequence ID" value="KAJ7347343.1"/>
    <property type="molecule type" value="Genomic_DNA"/>
</dbReference>
<reference evidence="1" key="1">
    <citation type="submission" date="2023-03" db="EMBL/GenBank/DDBJ databases">
        <title>Massive genome expansion in bonnet fungi (Mycena s.s.) driven by repeated elements and novel gene families across ecological guilds.</title>
        <authorList>
            <consortium name="Lawrence Berkeley National Laboratory"/>
            <person name="Harder C.B."/>
            <person name="Miyauchi S."/>
            <person name="Viragh M."/>
            <person name="Kuo A."/>
            <person name="Thoen E."/>
            <person name="Andreopoulos B."/>
            <person name="Lu D."/>
            <person name="Skrede I."/>
            <person name="Drula E."/>
            <person name="Henrissat B."/>
            <person name="Morin E."/>
            <person name="Kohler A."/>
            <person name="Barry K."/>
            <person name="LaButti K."/>
            <person name="Morin E."/>
            <person name="Salamov A."/>
            <person name="Lipzen A."/>
            <person name="Mereny Z."/>
            <person name="Hegedus B."/>
            <person name="Baldrian P."/>
            <person name="Stursova M."/>
            <person name="Weitz H."/>
            <person name="Taylor A."/>
            <person name="Grigoriev I.V."/>
            <person name="Nagy L.G."/>
            <person name="Martin F."/>
            <person name="Kauserud H."/>
        </authorList>
    </citation>
    <scope>NUCLEOTIDE SEQUENCE</scope>
    <source>
        <strain evidence="1">CBHHK002</strain>
    </source>
</reference>
<sequence length="316" mass="35398">MHLLAFTPLPDRQDRVLHAIFARRKRGLVKRVPLLPFVVSTLGVALALAGGVLEARHGGFAEDGVAGRAYGEGIAGAARRRARCVKHAVYMEGGAPRSLATRYDHPSRVRIFTLFPRILSSLVIRQCHTPGRGFARSRCLFSTAYVSPTLFSRVLSFRWRRMCIWADPARCARPWGSTTPYPRSFFPEDLLPALPSRSGRRVLFHLCRGSSDYLLWEEMSLPPAYGHHHDLAFAPSSPIDLPYPRPALTSPVCSAPGPCMRSPYRRTCTVCVRIPVRIPLCLTKHRTAFESKTALQSTTISYRLPLRTGRSCWYTV</sequence>